<dbReference type="GO" id="GO:0030983">
    <property type="term" value="F:mismatched DNA binding"/>
    <property type="evidence" value="ECO:0007669"/>
    <property type="project" value="TreeGrafter"/>
</dbReference>
<comment type="function">
    <text evidence="18">DNA-binding protein involved in single-strand DNA break repair, double-strand DNA break repair and base excision repair. Resolves abortive DNA ligation intermediates formed either at base excision sites, or when DNA ligases attempt to repair non-ligatable breaks induced by reactive oxygen species. Catalyzes the release of adenylate groups covalently linked to 5'-phosphate termini, resulting in the production of 5'-phosphate termini that can be efficiently rejoined. Also able to hydrolyze adenosine 5'-monophosphoramidate (AMP-NH(2)) and diadenosine tetraphosphate (AppppA), but with lower catalytic activity. Likewise, catalyzes the release of 3'-linked guanosine (DNAppG) and inosine (DNAppI) from DNA, but has higher specific activity with 5'-linked adenosine (AppDNA).</text>
</comment>
<dbReference type="GO" id="GO:1990165">
    <property type="term" value="F:single-strand break-containing DNA binding"/>
    <property type="evidence" value="ECO:0007669"/>
    <property type="project" value="TreeGrafter"/>
</dbReference>
<dbReference type="SUPFAM" id="SSF49879">
    <property type="entry name" value="SMAD/FHA domain"/>
    <property type="match status" value="1"/>
</dbReference>
<name>A0AAV7VWF0_PLEWA</name>
<evidence type="ECO:0000256" key="10">
    <source>
        <dbReference type="ARBA" id="ARBA00022833"/>
    </source>
</evidence>
<sequence length="349" mass="40085">MRTCWLVSSDKQQQRIRLPHLEAVMVGRGPETEIKDRKCSREQVKLKADYNKGSVTVKQVGVNPSSVDSVDIGKDQEMKIRPGQVLYIVNKLYPYRIEFTELGQLNSEMKQNFAKRLHQNKGMENVPTKSIKITHSESQQNISCNVTSKSSLPINHTKKDADVSNEKKQQGHWSQGLKASMMDQDMQVFKDDRVVVIKDKYPKARYHWLVLPWEAISSLKALRSQHLELLEHMHAVGEKMVKDYASSGSTTFRLGYHAIPSMSHIHLHVISQDFDSPCLKNKKHWNSFTTEYFLESRDVLEMVKLNGQVTVKEGTSELLKAPLRCHMCKQQQPTIPELKAHLKMHQSRG</sequence>
<evidence type="ECO:0000256" key="8">
    <source>
        <dbReference type="ARBA" id="ARBA00022771"/>
    </source>
</evidence>
<dbReference type="InterPro" id="IPR008984">
    <property type="entry name" value="SMAD_FHA_dom_sf"/>
</dbReference>
<evidence type="ECO:0000259" key="21">
    <source>
        <dbReference type="PROSITE" id="PS51084"/>
    </source>
</evidence>
<evidence type="ECO:0000256" key="18">
    <source>
        <dbReference type="ARBA" id="ARBA00045142"/>
    </source>
</evidence>
<evidence type="ECO:0000256" key="17">
    <source>
        <dbReference type="ARBA" id="ARBA00044713"/>
    </source>
</evidence>
<feature type="compositionally biased region" description="Basic and acidic residues" evidence="20">
    <location>
        <begin position="157"/>
        <end position="168"/>
    </location>
</feature>
<dbReference type="CDD" id="cd01278">
    <property type="entry name" value="aprataxin_related"/>
    <property type="match status" value="1"/>
</dbReference>
<keyword evidence="13" id="KW-0539">Nucleus</keyword>
<dbReference type="AlphaFoldDB" id="A0AAV7VWF0"/>
<dbReference type="InterPro" id="IPR036265">
    <property type="entry name" value="HIT-like_sf"/>
</dbReference>
<dbReference type="GO" id="GO:0033699">
    <property type="term" value="F:DNA 5'-adenosine monophosphate hydrolase activity"/>
    <property type="evidence" value="ECO:0007669"/>
    <property type="project" value="UniProtKB-EC"/>
</dbReference>
<evidence type="ECO:0000256" key="15">
    <source>
        <dbReference type="ARBA" id="ARBA00032750"/>
    </source>
</evidence>
<dbReference type="PANTHER" id="PTHR12486:SF4">
    <property type="entry name" value="APRATAXIN"/>
    <property type="match status" value="1"/>
</dbReference>
<dbReference type="InterPro" id="IPR019808">
    <property type="entry name" value="Histidine_triad_CS"/>
</dbReference>
<keyword evidence="7" id="KW-0227">DNA damage</keyword>
<dbReference type="GO" id="GO:0008270">
    <property type="term" value="F:zinc ion binding"/>
    <property type="evidence" value="ECO:0007669"/>
    <property type="project" value="UniProtKB-KW"/>
</dbReference>
<evidence type="ECO:0000256" key="4">
    <source>
        <dbReference type="ARBA" id="ARBA00012496"/>
    </source>
</evidence>
<evidence type="ECO:0000256" key="11">
    <source>
        <dbReference type="ARBA" id="ARBA00023125"/>
    </source>
</evidence>
<evidence type="ECO:0000256" key="5">
    <source>
        <dbReference type="ARBA" id="ARBA00018614"/>
    </source>
</evidence>
<keyword evidence="6" id="KW-0479">Metal-binding</keyword>
<evidence type="ECO:0000256" key="2">
    <source>
        <dbReference type="ARBA" id="ARBA00004642"/>
    </source>
</evidence>
<dbReference type="GO" id="GO:0005730">
    <property type="term" value="C:nucleolus"/>
    <property type="evidence" value="ECO:0007669"/>
    <property type="project" value="UniProtKB-SubCell"/>
</dbReference>
<comment type="catalytic activity">
    <reaction evidence="14">
        <text>a 3'-end 2'-deoxyribonucleotide-3'-diphospho-5'-guanosine-DNA + H2O = a 3'-end 2'-deoxyribonucleotide 3'-phosphate-DNA + GMP + 2 H(+)</text>
        <dbReference type="Rhea" id="RHEA:52140"/>
        <dbReference type="Rhea" id="RHEA-COMP:13186"/>
        <dbReference type="Rhea" id="RHEA-COMP:13187"/>
        <dbReference type="ChEBI" id="CHEBI:15377"/>
        <dbReference type="ChEBI" id="CHEBI:15378"/>
        <dbReference type="ChEBI" id="CHEBI:58115"/>
        <dbReference type="ChEBI" id="CHEBI:136419"/>
        <dbReference type="ChEBI" id="CHEBI:136420"/>
        <dbReference type="EC" id="3.6.1.72"/>
    </reaction>
</comment>
<dbReference type="PROSITE" id="PS00892">
    <property type="entry name" value="HIT_1"/>
    <property type="match status" value="1"/>
</dbReference>
<dbReference type="PANTHER" id="PTHR12486">
    <property type="entry name" value="APRATAXIN-RELATED"/>
    <property type="match status" value="1"/>
</dbReference>
<organism evidence="22 23">
    <name type="scientific">Pleurodeles waltl</name>
    <name type="common">Iberian ribbed newt</name>
    <dbReference type="NCBI Taxonomy" id="8319"/>
    <lineage>
        <taxon>Eukaryota</taxon>
        <taxon>Metazoa</taxon>
        <taxon>Chordata</taxon>
        <taxon>Craniata</taxon>
        <taxon>Vertebrata</taxon>
        <taxon>Euteleostomi</taxon>
        <taxon>Amphibia</taxon>
        <taxon>Batrachia</taxon>
        <taxon>Caudata</taxon>
        <taxon>Salamandroidea</taxon>
        <taxon>Salamandridae</taxon>
        <taxon>Pleurodelinae</taxon>
        <taxon>Pleurodeles</taxon>
    </lineage>
</organism>
<feature type="domain" description="HIT" evidence="21">
    <location>
        <begin position="174"/>
        <end position="279"/>
    </location>
</feature>
<evidence type="ECO:0000256" key="14">
    <source>
        <dbReference type="ARBA" id="ARBA00024601"/>
    </source>
</evidence>
<dbReference type="FunFam" id="2.60.200.20:FF:000010">
    <property type="entry name" value="aprataxin isoform X1"/>
    <property type="match status" value="1"/>
</dbReference>
<dbReference type="Gene3D" id="2.60.200.20">
    <property type="match status" value="1"/>
</dbReference>
<keyword evidence="12" id="KW-0234">DNA repair</keyword>
<keyword evidence="11" id="KW-0238">DNA-binding</keyword>
<evidence type="ECO:0000256" key="1">
    <source>
        <dbReference type="ARBA" id="ARBA00004604"/>
    </source>
</evidence>
<dbReference type="EMBL" id="JANPWB010000002">
    <property type="protein sequence ID" value="KAJ1204656.1"/>
    <property type="molecule type" value="Genomic_DNA"/>
</dbReference>
<evidence type="ECO:0000256" key="12">
    <source>
        <dbReference type="ARBA" id="ARBA00023204"/>
    </source>
</evidence>
<dbReference type="EC" id="3.6.1.72" evidence="3"/>
<evidence type="ECO:0000313" key="23">
    <source>
        <dbReference type="Proteomes" id="UP001066276"/>
    </source>
</evidence>
<evidence type="ECO:0000256" key="20">
    <source>
        <dbReference type="SAM" id="MobiDB-lite"/>
    </source>
</evidence>
<evidence type="ECO:0000256" key="3">
    <source>
        <dbReference type="ARBA" id="ARBA00012495"/>
    </source>
</evidence>
<comment type="catalytic activity">
    <reaction evidence="17">
        <text>a 5'-end adenosine-5'-diphospho-5'-ribonucleoside-2'-deoxyribonucleotide-DNA + H2O = a 5'-end 5'-phospho-ribonucleoside-2'-deoxyribonucleotide-DNA + AMP + 2 H(+)</text>
        <dbReference type="Rhea" id="RHEA:52132"/>
        <dbReference type="Rhea" id="RHEA-COMP:13182"/>
        <dbReference type="Rhea" id="RHEA-COMP:13183"/>
        <dbReference type="ChEBI" id="CHEBI:15377"/>
        <dbReference type="ChEBI" id="CHEBI:15378"/>
        <dbReference type="ChEBI" id="CHEBI:136414"/>
        <dbReference type="ChEBI" id="CHEBI:136415"/>
        <dbReference type="ChEBI" id="CHEBI:456215"/>
        <dbReference type="EC" id="3.6.1.71"/>
    </reaction>
</comment>
<dbReference type="FunFam" id="3.30.428.10:FF:000004">
    <property type="entry name" value="aprataxin isoform X2"/>
    <property type="match status" value="1"/>
</dbReference>
<evidence type="ECO:0000256" key="6">
    <source>
        <dbReference type="ARBA" id="ARBA00022723"/>
    </source>
</evidence>
<dbReference type="Pfam" id="PF17913">
    <property type="entry name" value="FHA_2"/>
    <property type="match status" value="1"/>
</dbReference>
<dbReference type="PROSITE" id="PS51084">
    <property type="entry name" value="HIT_2"/>
    <property type="match status" value="1"/>
</dbReference>
<dbReference type="GO" id="GO:0120108">
    <property type="term" value="F:DNA-3'-diphospho-5'-guanosine diphosphatase activity"/>
    <property type="evidence" value="ECO:0007669"/>
    <property type="project" value="UniProtKB-EC"/>
</dbReference>
<proteinExistence type="predicted"/>
<gene>
    <name evidence="22" type="ORF">NDU88_000096</name>
</gene>
<dbReference type="GO" id="GO:0003697">
    <property type="term" value="F:single-stranded DNA binding"/>
    <property type="evidence" value="ECO:0007669"/>
    <property type="project" value="TreeGrafter"/>
</dbReference>
<dbReference type="GO" id="GO:0005654">
    <property type="term" value="C:nucleoplasm"/>
    <property type="evidence" value="ECO:0007669"/>
    <property type="project" value="UniProtKB-SubCell"/>
</dbReference>
<dbReference type="InterPro" id="IPR011146">
    <property type="entry name" value="HIT-like"/>
</dbReference>
<reference evidence="22" key="1">
    <citation type="journal article" date="2022" name="bioRxiv">
        <title>Sequencing and chromosome-scale assembly of the giantPleurodeles waltlgenome.</title>
        <authorList>
            <person name="Brown T."/>
            <person name="Elewa A."/>
            <person name="Iarovenko S."/>
            <person name="Subramanian E."/>
            <person name="Araus A.J."/>
            <person name="Petzold A."/>
            <person name="Susuki M."/>
            <person name="Suzuki K.-i.T."/>
            <person name="Hayashi T."/>
            <person name="Toyoda A."/>
            <person name="Oliveira C."/>
            <person name="Osipova E."/>
            <person name="Leigh N.D."/>
            <person name="Simon A."/>
            <person name="Yun M.H."/>
        </authorList>
    </citation>
    <scope>NUCLEOTIDE SEQUENCE</scope>
    <source>
        <strain evidence="22">20211129_DDA</strain>
        <tissue evidence="22">Liver</tissue>
    </source>
</reference>
<protein>
    <recommendedName>
        <fullName evidence="5">Aprataxin</fullName>
        <ecNumber evidence="4">3.6.1.71</ecNumber>
        <ecNumber evidence="3">3.6.1.72</ecNumber>
    </recommendedName>
    <alternativeName>
        <fullName evidence="15">Forkhead-associated domain histidine triad-like protein</fullName>
    </alternativeName>
</protein>
<comment type="caution">
    <text evidence="22">The sequence shown here is derived from an EMBL/GenBank/DDBJ whole genome shotgun (WGS) entry which is preliminary data.</text>
</comment>
<dbReference type="InterPro" id="IPR041388">
    <property type="entry name" value="FHA_2"/>
</dbReference>
<dbReference type="InterPro" id="IPR032566">
    <property type="entry name" value="Znf-C2HE"/>
</dbReference>
<keyword evidence="10" id="KW-0862">Zinc</keyword>
<comment type="subcellular location">
    <subcellularLocation>
        <location evidence="1">Nucleus</location>
        <location evidence="1">Nucleolus</location>
    </subcellularLocation>
    <subcellularLocation>
        <location evidence="2">Nucleus</location>
        <location evidence="2">Nucleoplasm</location>
    </subcellularLocation>
</comment>
<keyword evidence="9" id="KW-0378">Hydrolase</keyword>
<dbReference type="Pfam" id="PF16278">
    <property type="entry name" value="zf-C2HE"/>
    <property type="match status" value="1"/>
</dbReference>
<dbReference type="Pfam" id="PF11969">
    <property type="entry name" value="DcpS_C"/>
    <property type="match status" value="1"/>
</dbReference>
<evidence type="ECO:0000256" key="7">
    <source>
        <dbReference type="ARBA" id="ARBA00022763"/>
    </source>
</evidence>
<evidence type="ECO:0000313" key="22">
    <source>
        <dbReference type="EMBL" id="KAJ1204656.1"/>
    </source>
</evidence>
<comment type="catalytic activity">
    <reaction evidence="16">
        <text>a 5'-end adenosine-5'-diphospho-5'-2'-deoxyribonucleoside-DNA + H2O = a 5'-end 5'-phospho-2'-deoxyribonucleoside-DNA + AMP + 2 H(+)</text>
        <dbReference type="Rhea" id="RHEA:52128"/>
        <dbReference type="Rhea" id="RHEA-COMP:13180"/>
        <dbReference type="Rhea" id="RHEA-COMP:13181"/>
        <dbReference type="ChEBI" id="CHEBI:15377"/>
        <dbReference type="ChEBI" id="CHEBI:15378"/>
        <dbReference type="ChEBI" id="CHEBI:136412"/>
        <dbReference type="ChEBI" id="CHEBI:136413"/>
        <dbReference type="ChEBI" id="CHEBI:456215"/>
        <dbReference type="EC" id="3.6.1.71"/>
    </reaction>
</comment>
<evidence type="ECO:0000256" key="16">
    <source>
        <dbReference type="ARBA" id="ARBA00044639"/>
    </source>
</evidence>
<evidence type="ECO:0000256" key="19">
    <source>
        <dbReference type="PROSITE-ProRule" id="PRU00464"/>
    </source>
</evidence>
<evidence type="ECO:0000256" key="13">
    <source>
        <dbReference type="ARBA" id="ARBA00023242"/>
    </source>
</evidence>
<keyword evidence="23" id="KW-1185">Reference proteome</keyword>
<evidence type="ECO:0000256" key="9">
    <source>
        <dbReference type="ARBA" id="ARBA00022801"/>
    </source>
</evidence>
<dbReference type="EC" id="3.6.1.71" evidence="4"/>
<dbReference type="Proteomes" id="UP001066276">
    <property type="component" value="Chromosome 1_2"/>
</dbReference>
<feature type="short sequence motif" description="Histidine triad motif" evidence="19">
    <location>
        <begin position="264"/>
        <end position="268"/>
    </location>
</feature>
<dbReference type="GO" id="GO:0000012">
    <property type="term" value="P:single strand break repair"/>
    <property type="evidence" value="ECO:0007669"/>
    <property type="project" value="TreeGrafter"/>
</dbReference>
<keyword evidence="8" id="KW-0863">Zinc-finger</keyword>
<accession>A0AAV7VWF0</accession>
<feature type="region of interest" description="Disordered" evidence="20">
    <location>
        <begin position="149"/>
        <end position="168"/>
    </location>
</feature>
<dbReference type="SUPFAM" id="SSF54197">
    <property type="entry name" value="HIT-like"/>
    <property type="match status" value="1"/>
</dbReference>
<dbReference type="Gene3D" id="3.30.428.10">
    <property type="entry name" value="HIT-like"/>
    <property type="match status" value="1"/>
</dbReference>
<dbReference type="GO" id="GO:0003725">
    <property type="term" value="F:double-stranded RNA binding"/>
    <property type="evidence" value="ECO:0007669"/>
    <property type="project" value="TreeGrafter"/>
</dbReference>